<dbReference type="Pfam" id="PF04238">
    <property type="entry name" value="DUF420"/>
    <property type="match status" value="1"/>
</dbReference>
<keyword evidence="1" id="KW-1133">Transmembrane helix</keyword>
<reference evidence="2" key="1">
    <citation type="submission" date="2016-10" db="EMBL/GenBank/DDBJ databases">
        <authorList>
            <person name="de Groot N.N."/>
        </authorList>
    </citation>
    <scope>NUCLEOTIDE SEQUENCE</scope>
</reference>
<feature type="transmembrane region" description="Helical" evidence="1">
    <location>
        <begin position="85"/>
        <end position="112"/>
    </location>
</feature>
<dbReference type="EMBL" id="FPHF01000061">
    <property type="protein sequence ID" value="SFV61573.1"/>
    <property type="molecule type" value="Genomic_DNA"/>
</dbReference>
<proteinExistence type="predicted"/>
<dbReference type="InterPro" id="IPR007352">
    <property type="entry name" value="DUF420"/>
</dbReference>
<gene>
    <name evidence="2" type="ORF">MNB_SM-4-32</name>
</gene>
<keyword evidence="1" id="KW-0812">Transmembrane</keyword>
<feature type="transmembrane region" description="Helical" evidence="1">
    <location>
        <begin position="20"/>
        <end position="39"/>
    </location>
</feature>
<protein>
    <recommendedName>
        <fullName evidence="3">DUF420 domain-containing protein</fullName>
    </recommendedName>
</protein>
<dbReference type="AlphaFoldDB" id="A0A1W1C762"/>
<keyword evidence="1" id="KW-0472">Membrane</keyword>
<feature type="transmembrane region" description="Helical" evidence="1">
    <location>
        <begin position="46"/>
        <end position="65"/>
    </location>
</feature>
<accession>A0A1W1C762</accession>
<evidence type="ECO:0000256" key="1">
    <source>
        <dbReference type="SAM" id="Phobius"/>
    </source>
</evidence>
<name>A0A1W1C762_9ZZZZ</name>
<evidence type="ECO:0008006" key="3">
    <source>
        <dbReference type="Google" id="ProtNLM"/>
    </source>
</evidence>
<sequence length="159" mass="18015">MDYMFKAGFLGTKAPFFMDFVTLLVAVLPILVYGAIMLARKKMYKTHMIVQNIIFIVALVVFSYFEVGVRVGGGFDAFMQGSGVPYTYALIVLLVHIFIAIVMLFYWGLTVFNGNINFKKRNLPGLASRGHKIMAYKAFLAIIFTSFSGIWVYLLLFVY</sequence>
<evidence type="ECO:0000313" key="2">
    <source>
        <dbReference type="EMBL" id="SFV61573.1"/>
    </source>
</evidence>
<feature type="transmembrane region" description="Helical" evidence="1">
    <location>
        <begin position="133"/>
        <end position="156"/>
    </location>
</feature>
<organism evidence="2">
    <name type="scientific">hydrothermal vent metagenome</name>
    <dbReference type="NCBI Taxonomy" id="652676"/>
    <lineage>
        <taxon>unclassified sequences</taxon>
        <taxon>metagenomes</taxon>
        <taxon>ecological metagenomes</taxon>
    </lineage>
</organism>